<dbReference type="Gene3D" id="1.10.10.10">
    <property type="entry name" value="Winged helix-like DNA-binding domain superfamily/Winged helix DNA-binding domain"/>
    <property type="match status" value="1"/>
</dbReference>
<protein>
    <submittedName>
        <fullName evidence="5">LuxR family transcriptional regulator</fullName>
    </submittedName>
</protein>
<evidence type="ECO:0000313" key="6">
    <source>
        <dbReference type="Proteomes" id="UP000648257"/>
    </source>
</evidence>
<dbReference type="InterPro" id="IPR036693">
    <property type="entry name" value="TF_LuxR_autoind-bd_dom_sf"/>
</dbReference>
<dbReference type="CDD" id="cd06170">
    <property type="entry name" value="LuxR_C_like"/>
    <property type="match status" value="1"/>
</dbReference>
<feature type="domain" description="HTH luxR-type" evidence="4">
    <location>
        <begin position="170"/>
        <end position="237"/>
    </location>
</feature>
<evidence type="ECO:0000313" key="5">
    <source>
        <dbReference type="EMBL" id="MBC3806234.1"/>
    </source>
</evidence>
<dbReference type="PROSITE" id="PS00622">
    <property type="entry name" value="HTH_LUXR_1"/>
    <property type="match status" value="1"/>
</dbReference>
<dbReference type="InterPro" id="IPR000792">
    <property type="entry name" value="Tscrpt_reg_LuxR_C"/>
</dbReference>
<keyword evidence="3" id="KW-0804">Transcription</keyword>
<comment type="caution">
    <text evidence="5">The sequence shown here is derived from an EMBL/GenBank/DDBJ whole genome shotgun (WGS) entry which is preliminary data.</text>
</comment>
<name>A0ABR6X1I9_9BURK</name>
<evidence type="ECO:0000256" key="3">
    <source>
        <dbReference type="ARBA" id="ARBA00023163"/>
    </source>
</evidence>
<dbReference type="PROSITE" id="PS50043">
    <property type="entry name" value="HTH_LUXR_2"/>
    <property type="match status" value="1"/>
</dbReference>
<dbReference type="InterPro" id="IPR005143">
    <property type="entry name" value="TF_LuxR_autoind-bd_dom"/>
</dbReference>
<dbReference type="RefSeq" id="WP_186921148.1">
    <property type="nucleotide sequence ID" value="NZ_JACOFW010000002.1"/>
</dbReference>
<evidence type="ECO:0000259" key="4">
    <source>
        <dbReference type="PROSITE" id="PS50043"/>
    </source>
</evidence>
<reference evidence="5 6" key="1">
    <citation type="submission" date="2020-08" db="EMBL/GenBank/DDBJ databases">
        <title>Novel species isolated from subtropical streams in China.</title>
        <authorList>
            <person name="Lu H."/>
        </authorList>
    </citation>
    <scope>NUCLEOTIDE SEQUENCE [LARGE SCALE GENOMIC DNA]</scope>
    <source>
        <strain evidence="5 6">KACC 16656</strain>
    </source>
</reference>
<dbReference type="PRINTS" id="PR00038">
    <property type="entry name" value="HTHLUXR"/>
</dbReference>
<keyword evidence="2" id="KW-0238">DNA-binding</keyword>
<dbReference type="SUPFAM" id="SSF75516">
    <property type="entry name" value="Pheromone-binding domain of LuxR-like quorum-sensing transcription factors"/>
    <property type="match status" value="1"/>
</dbReference>
<dbReference type="Pfam" id="PF00196">
    <property type="entry name" value="GerE"/>
    <property type="match status" value="1"/>
</dbReference>
<proteinExistence type="predicted"/>
<dbReference type="SMART" id="SM00421">
    <property type="entry name" value="HTH_LUXR"/>
    <property type="match status" value="1"/>
</dbReference>
<dbReference type="Proteomes" id="UP000648257">
    <property type="component" value="Unassembled WGS sequence"/>
</dbReference>
<dbReference type="Pfam" id="PF03472">
    <property type="entry name" value="Autoind_bind"/>
    <property type="match status" value="1"/>
</dbReference>
<sequence length="242" mass="27066">MSLLQTNQLLSLFEANSQTEWNAKLEGLASQLGFKNILFGLVTDKRQPLETAYLVSNFPHAWRSAYDQQHMHNVDPTVAHCLTSYLPIAWQSETFHGPAQGKFYEQACGYGLRSGISFPMHGSGNEFGMLSFVANDKDHAANSPHIEELAVMSMLRDYALESSRKFVTMASQPAVRIKLTASELECLKWVTAGKSSWEVSRILNRSEATVNFHVANIMRKFDVQTRQQAVVKAIKLGIITPS</sequence>
<evidence type="ECO:0000256" key="1">
    <source>
        <dbReference type="ARBA" id="ARBA00023015"/>
    </source>
</evidence>
<dbReference type="InterPro" id="IPR036388">
    <property type="entry name" value="WH-like_DNA-bd_sf"/>
</dbReference>
<keyword evidence="6" id="KW-1185">Reference proteome</keyword>
<dbReference type="PANTHER" id="PTHR44688">
    <property type="entry name" value="DNA-BINDING TRANSCRIPTIONAL ACTIVATOR DEVR_DOSR"/>
    <property type="match status" value="1"/>
</dbReference>
<dbReference type="InterPro" id="IPR016032">
    <property type="entry name" value="Sig_transdc_resp-reg_C-effctor"/>
</dbReference>
<dbReference type="Gene3D" id="3.30.450.80">
    <property type="entry name" value="Transcription factor LuxR-like, autoinducer-binding domain"/>
    <property type="match status" value="1"/>
</dbReference>
<dbReference type="EMBL" id="JACOFW010000002">
    <property type="protein sequence ID" value="MBC3806234.1"/>
    <property type="molecule type" value="Genomic_DNA"/>
</dbReference>
<organism evidence="5 6">
    <name type="scientific">Undibacterium seohonense</name>
    <dbReference type="NCBI Taxonomy" id="1344950"/>
    <lineage>
        <taxon>Bacteria</taxon>
        <taxon>Pseudomonadati</taxon>
        <taxon>Pseudomonadota</taxon>
        <taxon>Betaproteobacteria</taxon>
        <taxon>Burkholderiales</taxon>
        <taxon>Oxalobacteraceae</taxon>
        <taxon>Undibacterium</taxon>
    </lineage>
</organism>
<dbReference type="SUPFAM" id="SSF46894">
    <property type="entry name" value="C-terminal effector domain of the bipartite response regulators"/>
    <property type="match status" value="1"/>
</dbReference>
<gene>
    <name evidence="5" type="ORF">H8K52_02600</name>
</gene>
<accession>A0ABR6X1I9</accession>
<evidence type="ECO:0000256" key="2">
    <source>
        <dbReference type="ARBA" id="ARBA00023125"/>
    </source>
</evidence>
<keyword evidence="1" id="KW-0805">Transcription regulation</keyword>
<dbReference type="PANTHER" id="PTHR44688:SF16">
    <property type="entry name" value="DNA-BINDING TRANSCRIPTIONAL ACTIVATOR DEVR_DOSR"/>
    <property type="match status" value="1"/>
</dbReference>